<feature type="compositionally biased region" description="Low complexity" evidence="2">
    <location>
        <begin position="265"/>
        <end position="279"/>
    </location>
</feature>
<feature type="compositionally biased region" description="Low complexity" evidence="2">
    <location>
        <begin position="345"/>
        <end position="355"/>
    </location>
</feature>
<dbReference type="SUPFAM" id="SSF55637">
    <property type="entry name" value="Cell cycle regulatory proteins"/>
    <property type="match status" value="1"/>
</dbReference>
<keyword evidence="3" id="KW-0808">Transferase</keyword>
<dbReference type="OrthoDB" id="440676at2759"/>
<dbReference type="GO" id="GO:0016538">
    <property type="term" value="F:cyclin-dependent protein serine/threonine kinase regulator activity"/>
    <property type="evidence" value="ECO:0007669"/>
    <property type="project" value="InterPro"/>
</dbReference>
<feature type="compositionally biased region" description="Basic and acidic residues" evidence="2">
    <location>
        <begin position="488"/>
        <end position="500"/>
    </location>
</feature>
<dbReference type="AlphaFoldDB" id="U6MHK4"/>
<feature type="compositionally biased region" description="Acidic residues" evidence="2">
    <location>
        <begin position="202"/>
        <end position="213"/>
    </location>
</feature>
<reference evidence="3" key="2">
    <citation type="submission" date="2013-10" db="EMBL/GenBank/DDBJ databases">
        <authorList>
            <person name="Aslett M."/>
        </authorList>
    </citation>
    <scope>NUCLEOTIDE SEQUENCE [LARGE SCALE GENOMIC DNA]</scope>
    <source>
        <strain evidence="3">Houghton</strain>
    </source>
</reference>
<name>U6MHK4_9EIME</name>
<comment type="similarity">
    <text evidence="1">Belongs to the CKS family.</text>
</comment>
<dbReference type="GO" id="GO:0051301">
    <property type="term" value="P:cell division"/>
    <property type="evidence" value="ECO:0007669"/>
    <property type="project" value="UniProtKB-UniRule"/>
</dbReference>
<evidence type="ECO:0000313" key="4">
    <source>
        <dbReference type="Proteomes" id="UP000030754"/>
    </source>
</evidence>
<keyword evidence="1" id="KW-0132">Cell division</keyword>
<dbReference type="SMART" id="SM01084">
    <property type="entry name" value="CKS"/>
    <property type="match status" value="1"/>
</dbReference>
<feature type="compositionally biased region" description="Low complexity" evidence="2">
    <location>
        <begin position="363"/>
        <end position="380"/>
    </location>
</feature>
<comment type="function">
    <text evidence="1">Binds to the catalytic subunit of the cyclin dependent kinases and is essential for their biological function.</text>
</comment>
<dbReference type="Gene3D" id="3.30.170.10">
    <property type="entry name" value="Cyclin-dependent kinase, regulatory subunit"/>
    <property type="match status" value="1"/>
</dbReference>
<protein>
    <recommendedName>
        <fullName evidence="1">Cyclin-dependent kinases regulatory subunit</fullName>
    </recommendedName>
</protein>
<evidence type="ECO:0000256" key="2">
    <source>
        <dbReference type="SAM" id="MobiDB-lite"/>
    </source>
</evidence>
<organism evidence="3 4">
    <name type="scientific">Eimeria necatrix</name>
    <dbReference type="NCBI Taxonomy" id="51315"/>
    <lineage>
        <taxon>Eukaryota</taxon>
        <taxon>Sar</taxon>
        <taxon>Alveolata</taxon>
        <taxon>Apicomplexa</taxon>
        <taxon>Conoidasida</taxon>
        <taxon>Coccidia</taxon>
        <taxon>Eucoccidiorida</taxon>
        <taxon>Eimeriorina</taxon>
        <taxon>Eimeriidae</taxon>
        <taxon>Eimeria</taxon>
    </lineage>
</organism>
<accession>U6MHK4</accession>
<dbReference type="InterPro" id="IPR036858">
    <property type="entry name" value="Cyclin-dep_kinase_reg-sub_sf"/>
</dbReference>
<keyword evidence="3" id="KW-0418">Kinase</keyword>
<feature type="compositionally biased region" description="Low complexity" evidence="2">
    <location>
        <begin position="414"/>
        <end position="487"/>
    </location>
</feature>
<gene>
    <name evidence="3" type="ORF">ENH_00058660</name>
</gene>
<dbReference type="GeneID" id="25476006"/>
<dbReference type="Proteomes" id="UP000030754">
    <property type="component" value="Unassembled WGS sequence"/>
</dbReference>
<proteinExistence type="inferred from homology"/>
<evidence type="ECO:0000313" key="3">
    <source>
        <dbReference type="EMBL" id="CDJ63732.1"/>
    </source>
</evidence>
<feature type="region of interest" description="Disordered" evidence="2">
    <location>
        <begin position="178"/>
        <end position="530"/>
    </location>
</feature>
<dbReference type="Pfam" id="PF01111">
    <property type="entry name" value="CKS"/>
    <property type="match status" value="1"/>
</dbReference>
<feature type="compositionally biased region" description="Low complexity" evidence="2">
    <location>
        <begin position="228"/>
        <end position="244"/>
    </location>
</feature>
<dbReference type="RefSeq" id="XP_013439057.1">
    <property type="nucleotide sequence ID" value="XM_013583603.1"/>
</dbReference>
<keyword evidence="1" id="KW-0131">Cell cycle</keyword>
<sequence length="530" mass="55912">MDTASQRSQPGRLLLSECPRSFLDSIPSPIAPAPLGSLGYVITKEHVDEMRRMEKLCEAKEEKLHREYKPVFLPVDEYLSKEINCELINVDIRSYPWKNTPFGDVYYSPRYNDDRYTYRHVLLTNGVRKEAERVAATVPGGLLTEEVFVHYLGIVLSSGWSHFMLFNKQFKELILRRPKEPDAPATPEEVTRIRDGAPGPNDEVDSDSGDDEEQKAAIALLRKKEAEQQQQQQQLQQENKLQQAGFPDAESVAGHDCGSKEETQEAAAEQQDSAAAESQLRGAPESAAAAEKENALLPQNSRETAAKSGKPQLVACTGSNAARGGRSSQKGAAEESEVGQKALHAAQSAAAAGPQGRRRRAAPTKAAAAAAAHSSSSGLAQQQKTNGKGLPDAAARARGRAALRRKEAAPPPRAAAAAAAAAAGRRNPSEAGGPPASARSAGTAAEESAPLPAAAAARVAARPLGAPRAQPRAAAAARTAAAAAAAKADGRAQGRAEEKLLTAAEAPGGKRRLEGGAAGAEANKAKQRRV</sequence>
<dbReference type="EMBL" id="HG722867">
    <property type="protein sequence ID" value="CDJ63732.1"/>
    <property type="molecule type" value="Genomic_DNA"/>
</dbReference>
<dbReference type="GO" id="GO:0016301">
    <property type="term" value="F:kinase activity"/>
    <property type="evidence" value="ECO:0007669"/>
    <property type="project" value="UniProtKB-KW"/>
</dbReference>
<dbReference type="InterPro" id="IPR000789">
    <property type="entry name" value="Cyclin-dep_kinase_reg-sub"/>
</dbReference>
<evidence type="ECO:0000256" key="1">
    <source>
        <dbReference type="RuleBase" id="RU311113"/>
    </source>
</evidence>
<reference evidence="3" key="1">
    <citation type="submission" date="2013-10" db="EMBL/GenBank/DDBJ databases">
        <title>Genomic analysis of the causative agents of coccidiosis in chickens.</title>
        <authorList>
            <person name="Reid A.J."/>
            <person name="Blake D."/>
            <person name="Billington K."/>
            <person name="Browne H."/>
            <person name="Dunn M."/>
            <person name="Hung S."/>
            <person name="Kawahara F."/>
            <person name="Miranda-Saavedra D."/>
            <person name="Mourier T."/>
            <person name="Nagra H."/>
            <person name="Otto T.D."/>
            <person name="Rawlings N."/>
            <person name="Sanchez A."/>
            <person name="Sanders M."/>
            <person name="Subramaniam C."/>
            <person name="Tay Y."/>
            <person name="Dear P."/>
            <person name="Doerig C."/>
            <person name="Gruber A."/>
            <person name="Parkinson J."/>
            <person name="Shirley M."/>
            <person name="Wan K.L."/>
            <person name="Berriman M."/>
            <person name="Tomley F."/>
            <person name="Pain A."/>
        </authorList>
    </citation>
    <scope>NUCLEOTIDE SEQUENCE [LARGE SCALE GENOMIC DNA]</scope>
    <source>
        <strain evidence="3">Houghton</strain>
    </source>
</reference>
<dbReference type="VEuPathDB" id="ToxoDB:ENH_00058660"/>
<keyword evidence="4" id="KW-1185">Reference proteome</keyword>